<dbReference type="InterPro" id="IPR023393">
    <property type="entry name" value="START-like_dom_sf"/>
</dbReference>
<dbReference type="GeneTree" id="ENSGT00990000212743"/>
<proteinExistence type="predicted"/>
<dbReference type="Proteomes" id="UP000694421">
    <property type="component" value="Unplaced"/>
</dbReference>
<evidence type="ECO:0000313" key="2">
    <source>
        <dbReference type="Proteomes" id="UP000694421"/>
    </source>
</evidence>
<dbReference type="Gene3D" id="3.30.530.20">
    <property type="match status" value="1"/>
</dbReference>
<reference evidence="1" key="1">
    <citation type="submission" date="2025-08" db="UniProtKB">
        <authorList>
            <consortium name="Ensembl"/>
        </authorList>
    </citation>
    <scope>IDENTIFICATION</scope>
</reference>
<dbReference type="AlphaFoldDB" id="A0A8D0KEQ9"/>
<reference evidence="1" key="2">
    <citation type="submission" date="2025-09" db="UniProtKB">
        <authorList>
            <consortium name="Ensembl"/>
        </authorList>
    </citation>
    <scope>IDENTIFICATION</scope>
</reference>
<name>A0A8D0KEQ9_SALMN</name>
<sequence>MLLLFSIIKPCFCLMGSNPALLYALFISQLNPEHTKFMTVVQVDLGGKLMPSVIDSVMPISVMNAIVDFKAGIKTLKLAIPLKGFHSAEHSVRSPNSS</sequence>
<protein>
    <submittedName>
        <fullName evidence="1">Uncharacterized protein</fullName>
    </submittedName>
</protein>
<evidence type="ECO:0000313" key="1">
    <source>
        <dbReference type="Ensembl" id="ENSSMRP00000021211.1"/>
    </source>
</evidence>
<keyword evidence="2" id="KW-1185">Reference proteome</keyword>
<organism evidence="1 2">
    <name type="scientific">Salvator merianae</name>
    <name type="common">Argentine black and white tegu</name>
    <name type="synonym">Tupinambis merianae</name>
    <dbReference type="NCBI Taxonomy" id="96440"/>
    <lineage>
        <taxon>Eukaryota</taxon>
        <taxon>Metazoa</taxon>
        <taxon>Chordata</taxon>
        <taxon>Craniata</taxon>
        <taxon>Vertebrata</taxon>
        <taxon>Euteleostomi</taxon>
        <taxon>Lepidosauria</taxon>
        <taxon>Squamata</taxon>
        <taxon>Bifurcata</taxon>
        <taxon>Unidentata</taxon>
        <taxon>Episquamata</taxon>
        <taxon>Laterata</taxon>
        <taxon>Teiioidea</taxon>
        <taxon>Teiidae</taxon>
        <taxon>Salvator</taxon>
    </lineage>
</organism>
<accession>A0A8D0KEQ9</accession>
<dbReference type="Ensembl" id="ENSSMRT00000024863.1">
    <property type="protein sequence ID" value="ENSSMRP00000021211.1"/>
    <property type="gene ID" value="ENSSMRG00000016508.1"/>
</dbReference>